<evidence type="ECO:0000256" key="3">
    <source>
        <dbReference type="SAM" id="MobiDB-lite"/>
    </source>
</evidence>
<dbReference type="GO" id="GO:0044782">
    <property type="term" value="P:cilium organization"/>
    <property type="evidence" value="ECO:0007669"/>
    <property type="project" value="TreeGrafter"/>
</dbReference>
<gene>
    <name evidence="4" type="ORF">BSL78_02321</name>
</gene>
<proteinExistence type="inferred from homology"/>
<dbReference type="OrthoDB" id="521617at2759"/>
<dbReference type="Pfam" id="PF22611">
    <property type="entry name" value="CFAP126"/>
    <property type="match status" value="1"/>
</dbReference>
<feature type="region of interest" description="Disordered" evidence="3">
    <location>
        <begin position="104"/>
        <end position="169"/>
    </location>
</feature>
<name>A0A2G8LKH4_STIJA</name>
<accession>A0A2G8LKH4</accession>
<dbReference type="InterPro" id="IPR038797">
    <property type="entry name" value="Fltp"/>
</dbReference>
<dbReference type="PANTHER" id="PTHR34639:SF1">
    <property type="entry name" value="PROTEIN FLATTOP"/>
    <property type="match status" value="1"/>
</dbReference>
<dbReference type="EMBL" id="MRZV01000048">
    <property type="protein sequence ID" value="PIK60757.1"/>
    <property type="molecule type" value="Genomic_DNA"/>
</dbReference>
<feature type="compositionally biased region" description="Basic and acidic residues" evidence="3">
    <location>
        <begin position="104"/>
        <end position="117"/>
    </location>
</feature>
<sequence>MASHFSANQYEKAFDSRRLQHWQLPKSYKERPDSYEGFTQIIANDRGHLMEGVPKSARSPWGEFVGTWDMPRKIPGNITTYMARSDPAVGGIKTQRIVHEQYMEHAKSPKKDLKLEPKVSSSKANMKTPPPTEIPNDEIRPNNPSPHSPTKLAESSTPEDRPGQERWSHRKAIIAKNLYLYCGLF</sequence>
<keyword evidence="5" id="KW-1185">Reference proteome</keyword>
<dbReference type="GO" id="GO:0036064">
    <property type="term" value="C:ciliary basal body"/>
    <property type="evidence" value="ECO:0007669"/>
    <property type="project" value="TreeGrafter"/>
</dbReference>
<evidence type="ECO:0000256" key="2">
    <source>
        <dbReference type="ARBA" id="ARBA00033306"/>
    </source>
</evidence>
<organism evidence="4 5">
    <name type="scientific">Stichopus japonicus</name>
    <name type="common">Sea cucumber</name>
    <dbReference type="NCBI Taxonomy" id="307972"/>
    <lineage>
        <taxon>Eukaryota</taxon>
        <taxon>Metazoa</taxon>
        <taxon>Echinodermata</taxon>
        <taxon>Eleutherozoa</taxon>
        <taxon>Echinozoa</taxon>
        <taxon>Holothuroidea</taxon>
        <taxon>Aspidochirotacea</taxon>
        <taxon>Aspidochirotida</taxon>
        <taxon>Stichopodidae</taxon>
        <taxon>Apostichopus</taxon>
    </lineage>
</organism>
<evidence type="ECO:0000313" key="4">
    <source>
        <dbReference type="EMBL" id="PIK60757.1"/>
    </source>
</evidence>
<evidence type="ECO:0000256" key="1">
    <source>
        <dbReference type="ARBA" id="ARBA00009887"/>
    </source>
</evidence>
<feature type="compositionally biased region" description="Basic and acidic residues" evidence="3">
    <location>
        <begin position="158"/>
        <end position="167"/>
    </location>
</feature>
<protein>
    <recommendedName>
        <fullName evidence="2">Cilia- and flagella-associated protein 126</fullName>
    </recommendedName>
</protein>
<dbReference type="Proteomes" id="UP000230750">
    <property type="component" value="Unassembled WGS sequence"/>
</dbReference>
<dbReference type="STRING" id="307972.A0A2G8LKH4"/>
<evidence type="ECO:0000313" key="5">
    <source>
        <dbReference type="Proteomes" id="UP000230750"/>
    </source>
</evidence>
<comment type="similarity">
    <text evidence="1">Belongs to the Flattop family.</text>
</comment>
<dbReference type="CDD" id="cd23705">
    <property type="entry name" value="Flattop"/>
    <property type="match status" value="1"/>
</dbReference>
<comment type="caution">
    <text evidence="4">The sequence shown here is derived from an EMBL/GenBank/DDBJ whole genome shotgun (WGS) entry which is preliminary data.</text>
</comment>
<dbReference type="AlphaFoldDB" id="A0A2G8LKH4"/>
<dbReference type="PANTHER" id="PTHR34639">
    <property type="entry name" value="PROTEIN FLATTOP"/>
    <property type="match status" value="1"/>
</dbReference>
<reference evidence="4 5" key="1">
    <citation type="journal article" date="2017" name="PLoS Biol.">
        <title>The sea cucumber genome provides insights into morphological evolution and visceral regeneration.</title>
        <authorList>
            <person name="Zhang X."/>
            <person name="Sun L."/>
            <person name="Yuan J."/>
            <person name="Sun Y."/>
            <person name="Gao Y."/>
            <person name="Zhang L."/>
            <person name="Li S."/>
            <person name="Dai H."/>
            <person name="Hamel J.F."/>
            <person name="Liu C."/>
            <person name="Yu Y."/>
            <person name="Liu S."/>
            <person name="Lin W."/>
            <person name="Guo K."/>
            <person name="Jin S."/>
            <person name="Xu P."/>
            <person name="Storey K.B."/>
            <person name="Huan P."/>
            <person name="Zhang T."/>
            <person name="Zhou Y."/>
            <person name="Zhang J."/>
            <person name="Lin C."/>
            <person name="Li X."/>
            <person name="Xing L."/>
            <person name="Huo D."/>
            <person name="Sun M."/>
            <person name="Wang L."/>
            <person name="Mercier A."/>
            <person name="Li F."/>
            <person name="Yang H."/>
            <person name="Xiang J."/>
        </authorList>
    </citation>
    <scope>NUCLEOTIDE SEQUENCE [LARGE SCALE GENOMIC DNA]</scope>
    <source>
        <strain evidence="4">Shaxun</strain>
        <tissue evidence="4">Muscle</tissue>
    </source>
</reference>